<dbReference type="PANTHER" id="PTHR15887:SF1">
    <property type="entry name" value="TRANSMEMBRANE PROTEIN 69"/>
    <property type="match status" value="1"/>
</dbReference>
<keyword evidence="1" id="KW-0472">Membrane</keyword>
<evidence type="ECO:0000256" key="1">
    <source>
        <dbReference type="SAM" id="Phobius"/>
    </source>
</evidence>
<evidence type="ECO:0000313" key="3">
    <source>
        <dbReference type="Proteomes" id="UP000295531"/>
    </source>
</evidence>
<feature type="transmembrane region" description="Helical" evidence="1">
    <location>
        <begin position="37"/>
        <end position="59"/>
    </location>
</feature>
<keyword evidence="1" id="KW-0812">Transmembrane</keyword>
<feature type="transmembrane region" description="Helical" evidence="1">
    <location>
        <begin position="132"/>
        <end position="150"/>
    </location>
</feature>
<proteinExistence type="predicted"/>
<organism evidence="2 3">
    <name type="scientific">Idiomarina aquatica</name>
    <dbReference type="NCBI Taxonomy" id="1327752"/>
    <lineage>
        <taxon>Bacteria</taxon>
        <taxon>Pseudomonadati</taxon>
        <taxon>Pseudomonadota</taxon>
        <taxon>Gammaproteobacteria</taxon>
        <taxon>Alteromonadales</taxon>
        <taxon>Idiomarinaceae</taxon>
        <taxon>Idiomarina</taxon>
    </lineage>
</organism>
<accession>A0A4R6PJI5</accession>
<dbReference type="EMBL" id="SNXI01000005">
    <property type="protein sequence ID" value="TDP38277.1"/>
    <property type="molecule type" value="Genomic_DNA"/>
</dbReference>
<keyword evidence="3" id="KW-1185">Reference proteome</keyword>
<feature type="transmembrane region" description="Helical" evidence="1">
    <location>
        <begin position="12"/>
        <end position="31"/>
    </location>
</feature>
<feature type="transmembrane region" description="Helical" evidence="1">
    <location>
        <begin position="94"/>
        <end position="111"/>
    </location>
</feature>
<keyword evidence="1" id="KW-1133">Transmembrane helix</keyword>
<feature type="transmembrane region" description="Helical" evidence="1">
    <location>
        <begin position="71"/>
        <end position="88"/>
    </location>
</feature>
<reference evidence="2 3" key="1">
    <citation type="submission" date="2019-03" db="EMBL/GenBank/DDBJ databases">
        <title>Freshwater and sediment microbial communities from various areas in North America, analyzing microbe dynamics in response to fracking.</title>
        <authorList>
            <person name="Lamendella R."/>
        </authorList>
    </citation>
    <scope>NUCLEOTIDE SEQUENCE [LARGE SCALE GENOMIC DNA]</scope>
    <source>
        <strain evidence="2 3">18_TX</strain>
    </source>
</reference>
<dbReference type="Proteomes" id="UP000295531">
    <property type="component" value="Unassembled WGS sequence"/>
</dbReference>
<name>A0A4R6PJI5_9GAMM</name>
<dbReference type="RefSeq" id="WP_133539320.1">
    <property type="nucleotide sequence ID" value="NZ_SNXI01000005.1"/>
</dbReference>
<sequence>MESAKTKLMQLLGYAGLVPFLISALAELMALNLPIPVSPMTLLLTYGAIILSFMSGTLWGRAIHRADSEATNSLLLLSNLFALLAWLTLLLESVFWALLVQMVGFALVLVFERTLARGTLMTTQSGYYPMRLILTTGVIVCQLLVLGNHIF</sequence>
<dbReference type="OrthoDB" id="8591832at2"/>
<evidence type="ECO:0000313" key="2">
    <source>
        <dbReference type="EMBL" id="TDP38277.1"/>
    </source>
</evidence>
<gene>
    <name evidence="2" type="ORF">DEU29_105129</name>
</gene>
<dbReference type="InterPro" id="IPR021836">
    <property type="entry name" value="DUF3429"/>
</dbReference>
<dbReference type="Pfam" id="PF11911">
    <property type="entry name" value="DUF3429"/>
    <property type="match status" value="1"/>
</dbReference>
<protein>
    <submittedName>
        <fullName evidence="2">Uncharacterized protein DUF3429</fullName>
    </submittedName>
</protein>
<dbReference type="AlphaFoldDB" id="A0A4R6PJI5"/>
<comment type="caution">
    <text evidence="2">The sequence shown here is derived from an EMBL/GenBank/DDBJ whole genome shotgun (WGS) entry which is preliminary data.</text>
</comment>
<dbReference type="PANTHER" id="PTHR15887">
    <property type="entry name" value="TRANSMEMBRANE PROTEIN 69"/>
    <property type="match status" value="1"/>
</dbReference>